<dbReference type="Gene3D" id="2.60.120.260">
    <property type="entry name" value="Galactose-binding domain-like"/>
    <property type="match status" value="1"/>
</dbReference>
<dbReference type="Proteomes" id="UP000255423">
    <property type="component" value="Unassembled WGS sequence"/>
</dbReference>
<feature type="signal peptide" evidence="2">
    <location>
        <begin position="1"/>
        <end position="24"/>
    </location>
</feature>
<dbReference type="EMBL" id="UHJL01000002">
    <property type="protein sequence ID" value="SUQ24249.1"/>
    <property type="molecule type" value="Genomic_DNA"/>
</dbReference>
<dbReference type="SUPFAM" id="SSF49785">
    <property type="entry name" value="Galactose-binding domain-like"/>
    <property type="match status" value="1"/>
</dbReference>
<evidence type="ECO:0000256" key="1">
    <source>
        <dbReference type="ARBA" id="ARBA00022729"/>
    </source>
</evidence>
<dbReference type="GO" id="GO:0030246">
    <property type="term" value="F:carbohydrate binding"/>
    <property type="evidence" value="ECO:0007669"/>
    <property type="project" value="InterPro"/>
</dbReference>
<dbReference type="InterPro" id="IPR006584">
    <property type="entry name" value="Cellulose-bd_IV"/>
</dbReference>
<dbReference type="InterPro" id="IPR048482">
    <property type="entry name" value="GH141_ins"/>
</dbReference>
<dbReference type="Pfam" id="PF07602">
    <property type="entry name" value="DUF1565"/>
    <property type="match status" value="1"/>
</dbReference>
<dbReference type="Pfam" id="PF03422">
    <property type="entry name" value="CBM_6"/>
    <property type="match status" value="1"/>
</dbReference>
<evidence type="ECO:0000313" key="5">
    <source>
        <dbReference type="Proteomes" id="UP000255423"/>
    </source>
</evidence>
<dbReference type="SMART" id="SM00710">
    <property type="entry name" value="PbH1"/>
    <property type="match status" value="5"/>
</dbReference>
<dbReference type="CDD" id="cd04080">
    <property type="entry name" value="CBM6_cellulase-like"/>
    <property type="match status" value="1"/>
</dbReference>
<dbReference type="Pfam" id="PF13229">
    <property type="entry name" value="Beta_helix"/>
    <property type="match status" value="1"/>
</dbReference>
<dbReference type="PANTHER" id="PTHR36453">
    <property type="entry name" value="SECRETED PROTEIN-RELATED"/>
    <property type="match status" value="1"/>
</dbReference>
<evidence type="ECO:0000256" key="2">
    <source>
        <dbReference type="SAM" id="SignalP"/>
    </source>
</evidence>
<evidence type="ECO:0000259" key="3">
    <source>
        <dbReference type="PROSITE" id="PS51175"/>
    </source>
</evidence>
<accession>A0A380S4W8</accession>
<dbReference type="InterPro" id="IPR011050">
    <property type="entry name" value="Pectin_lyase_fold/virulence"/>
</dbReference>
<feature type="domain" description="CBM6" evidence="3">
    <location>
        <begin position="642"/>
        <end position="784"/>
    </location>
</feature>
<evidence type="ECO:0000313" key="4">
    <source>
        <dbReference type="EMBL" id="SUQ24249.1"/>
    </source>
</evidence>
<dbReference type="PANTHER" id="PTHR36453:SF1">
    <property type="entry name" value="RIGHT HANDED BETA HELIX DOMAIN-CONTAINING PROTEIN"/>
    <property type="match status" value="1"/>
</dbReference>
<dbReference type="AlphaFoldDB" id="A0A380S4W8"/>
<protein>
    <recommendedName>
        <fullName evidence="3">CBM6 domain-containing protein</fullName>
    </recommendedName>
</protein>
<dbReference type="InterPro" id="IPR008979">
    <property type="entry name" value="Galactose-bd-like_sf"/>
</dbReference>
<reference evidence="4 5" key="1">
    <citation type="submission" date="2017-08" db="EMBL/GenBank/DDBJ databases">
        <authorList>
            <person name="de Groot N.N."/>
        </authorList>
    </citation>
    <scope>NUCLEOTIDE SEQUENCE [LARGE SCALE GENOMIC DNA]</scope>
    <source>
        <strain evidence="4 5">HM2</strain>
    </source>
</reference>
<dbReference type="InterPro" id="IPR006626">
    <property type="entry name" value="PbH1"/>
</dbReference>
<dbReference type="InterPro" id="IPR005084">
    <property type="entry name" value="CBM6"/>
</dbReference>
<dbReference type="SUPFAM" id="SSF51126">
    <property type="entry name" value="Pectin lyase-like"/>
    <property type="match status" value="1"/>
</dbReference>
<sequence>MSFQKIGHLIAVSALFLGATVATAADQATFYVAPNGSDSNKGTEEAPFKTITQAQKAVRAINGTMTGDISVILRGGTYQLSSTVNFTEADGGKDGFYVRYKAYPNETPLITGGIPMSGWTIHDEKNNIWKVEGVDARFRQMYVNGKKAIRARMPNLLDNGDHNFFRLNKVDSAGSAFLVNNSDIGEANWKNLNKVEIHLMIAWAESILRLESATKNGNVTKLEPRDPERTKLFKRKYPMLGTAFMSNPPKQQVYYLENAYEFIDQPGEWYLDESTGTLYYKARAGENMATANVVVPRVNTLFSILGKDTKNKVGYMSFEGITFANSNFLRPSEEGFLDLQASMFNIDVLPENGRLGSNKFLLWRPDAGFRVENAHHFKIKNCTFTQMAATGLDFVSGTNDDVIEGNVFYEIGGCGIMLGKFSQDSTTEIHIPYNPKDKDEISTRDTIRYNLVTNVTNEHQGAVGIAAGYPRYVVIENNEVSYTNYSGISVGYGWTKSETAMTNNKINKNNIHHIARLLCDSGPIYTLSNQGTGSEIKENYIHDMSQSKWSDYWILPIYLDEGSSGFAVENNSYKNAPSGVGRNAPGQFTEKNNGGYIASVAEAAGLQGEFKNIGDRINTIPLPDFSNVVPQAPFVDNMTIPGTIEMENYDEGGQSISFNDKDFVNEGGAYREDGVDITQIDSTDKSKGYAVGYTQAGEWMEYTVNVTAGEYVFLANVASGLEGSSFQLFMDGKAISDTIVAPKGEDWNTYGTVEGKTTALEAGEHVLRVAITGAYLNIDWIKFGKSADEIISIKPSVRYGLNMDISRSSTLNVFDIRGQLMGVIRVMGMPTTNSVMQAMQTKNFGSGVYFVQSMNKTFGKMIQVK</sequence>
<organism evidence="4 5">
    <name type="scientific">Fibrobacter succinogenes</name>
    <name type="common">Bacteroides succinogenes</name>
    <dbReference type="NCBI Taxonomy" id="833"/>
    <lineage>
        <taxon>Bacteria</taxon>
        <taxon>Pseudomonadati</taxon>
        <taxon>Fibrobacterota</taxon>
        <taxon>Fibrobacteria</taxon>
        <taxon>Fibrobacterales</taxon>
        <taxon>Fibrobacteraceae</taxon>
        <taxon>Fibrobacter</taxon>
    </lineage>
</organism>
<dbReference type="PROSITE" id="PS51175">
    <property type="entry name" value="CBM6"/>
    <property type="match status" value="1"/>
</dbReference>
<name>A0A380S4W8_FIBSU</name>
<dbReference type="RefSeq" id="WP_109572789.1">
    <property type="nucleotide sequence ID" value="NZ_UHJL01000002.1"/>
</dbReference>
<dbReference type="InterPro" id="IPR011459">
    <property type="entry name" value="DUF1565"/>
</dbReference>
<dbReference type="Pfam" id="PF21231">
    <property type="entry name" value="GH141_M"/>
    <property type="match status" value="1"/>
</dbReference>
<keyword evidence="1 2" id="KW-0732">Signal</keyword>
<feature type="chain" id="PRO_5016937557" description="CBM6 domain-containing protein" evidence="2">
    <location>
        <begin position="25"/>
        <end position="865"/>
    </location>
</feature>
<dbReference type="InterPro" id="IPR039448">
    <property type="entry name" value="Beta_helix"/>
</dbReference>
<dbReference type="InterPro" id="IPR012334">
    <property type="entry name" value="Pectin_lyas_fold"/>
</dbReference>
<gene>
    <name evidence="4" type="ORF">SAMN05661053_1644</name>
</gene>
<dbReference type="Gene3D" id="2.160.20.10">
    <property type="entry name" value="Single-stranded right-handed beta-helix, Pectin lyase-like"/>
    <property type="match status" value="2"/>
</dbReference>
<dbReference type="SMART" id="SM00606">
    <property type="entry name" value="CBD_IV"/>
    <property type="match status" value="1"/>
</dbReference>
<proteinExistence type="predicted"/>